<dbReference type="SUPFAM" id="SSF50022">
    <property type="entry name" value="ISP domain"/>
    <property type="match status" value="1"/>
</dbReference>
<feature type="domain" description="Rieske" evidence="7">
    <location>
        <begin position="37"/>
        <end position="143"/>
    </location>
</feature>
<keyword evidence="8" id="KW-0614">Plasmid</keyword>
<accession>A0AAN0NH54</accession>
<dbReference type="PANTHER" id="PTHR43756">
    <property type="entry name" value="CHOLINE MONOOXYGENASE, CHLOROPLASTIC"/>
    <property type="match status" value="1"/>
</dbReference>
<keyword evidence="3" id="KW-0479">Metal-binding</keyword>
<dbReference type="InterPro" id="IPR036922">
    <property type="entry name" value="Rieske_2Fe-2S_sf"/>
</dbReference>
<dbReference type="PROSITE" id="PS51296">
    <property type="entry name" value="RIESKE"/>
    <property type="match status" value="1"/>
</dbReference>
<evidence type="ECO:0000256" key="6">
    <source>
        <dbReference type="ARBA" id="ARBA00023014"/>
    </source>
</evidence>
<evidence type="ECO:0000313" key="8">
    <source>
        <dbReference type="EMBL" id="WZU65762.2"/>
    </source>
</evidence>
<evidence type="ECO:0000256" key="5">
    <source>
        <dbReference type="ARBA" id="ARBA00023004"/>
    </source>
</evidence>
<dbReference type="Proteomes" id="UP001470809">
    <property type="component" value="Plasmid pSS1-5"/>
</dbReference>
<dbReference type="InterPro" id="IPR017941">
    <property type="entry name" value="Rieske_2Fe-2S"/>
</dbReference>
<keyword evidence="2" id="KW-0001">2Fe-2S</keyword>
<evidence type="ECO:0000256" key="1">
    <source>
        <dbReference type="ARBA" id="ARBA00001962"/>
    </source>
</evidence>
<reference evidence="8 9" key="2">
    <citation type="submission" date="2024-08" db="EMBL/GenBank/DDBJ databases">
        <title>Phylogenomic analyses of a clade within the roseobacter group suggest taxonomic reassignments of species of the genera Aestuariivita, Citreicella, Loktanella, Nautella, Pelagibaca, Ruegeria, Thalassobius, Thiobacimonas and Tropicibacter, and the proposal o.</title>
        <authorList>
            <person name="Jeon C.O."/>
        </authorList>
    </citation>
    <scope>NUCLEOTIDE SEQUENCE [LARGE SCALE GENOMIC DNA]</scope>
    <source>
        <strain evidence="8 9">SS1-5</strain>
        <plasmid evidence="8 9">pSS1-5</plasmid>
    </source>
</reference>
<dbReference type="Gene3D" id="3.90.380.10">
    <property type="entry name" value="Naphthalene 1,2-dioxygenase Alpha Subunit, Chain A, domain 1"/>
    <property type="match status" value="1"/>
</dbReference>
<dbReference type="CDD" id="cd03469">
    <property type="entry name" value="Rieske_RO_Alpha_N"/>
    <property type="match status" value="1"/>
</dbReference>
<dbReference type="InterPro" id="IPR001663">
    <property type="entry name" value="Rng_hydr_dOase-A"/>
</dbReference>
<dbReference type="SUPFAM" id="SSF55961">
    <property type="entry name" value="Bet v1-like"/>
    <property type="match status" value="1"/>
</dbReference>
<name>A0AAN0NH54_9RHOB</name>
<evidence type="ECO:0000313" key="9">
    <source>
        <dbReference type="Proteomes" id="UP001470809"/>
    </source>
</evidence>
<evidence type="ECO:0000256" key="3">
    <source>
        <dbReference type="ARBA" id="ARBA00022723"/>
    </source>
</evidence>
<dbReference type="InterPro" id="IPR015879">
    <property type="entry name" value="Ring_hydroxy_dOase_asu_C_dom"/>
</dbReference>
<gene>
    <name evidence="8" type="ORF">AABB31_01250</name>
</gene>
<sequence>MKDTVSTWAYGTSLPAELYVSEEVFRDDLDWLLKSQWFLTGHISQIPNAGDFFLYAIGNESVIVTRNKEGEVKAFHNACRHRGSRVCLENEGYKRLFTCPYHSWSYDLDGQLRAAASMPEGFDKSANGLLPINVGVFEGLIFVNFAAEMDAPDFTTFTQRFAPLMHGQGLAQTKVAARKTYPTNANWKLVVDNFFECYHCSTAHPSYCQVHDKMKLLAFGAVDRSDDPEMADHRKWLAEWEAEAEAKGYPTGMFHDDATSAYFQAANRLPIAKGALTESMDGQPIAPLMGDLAEFDGGQTGCVFSPLSTVLVNNDHAVIFLFIPKDTQETTVEAIWLVAPDAEEGTDYDPQTLMHLWDTTLKEDKTITENNQLGVASRGYRPGVLSDREVWIAEFGKWYLEQRGLI</sequence>
<reference evidence="9" key="1">
    <citation type="submission" date="2024-04" db="EMBL/GenBank/DDBJ databases">
        <title>Phylogenomic analyses of a clade within the roseobacter group suggest taxonomic reassignments of species of the genera Aestuariivita, Citreicella, Loktanella, Nautella, Pelagibaca, Ruegeria, Thalassobius, Thiobacimonas and Tropicibacter, and the proposal o.</title>
        <authorList>
            <person name="Jeon C.O."/>
        </authorList>
    </citation>
    <scope>NUCLEOTIDE SEQUENCE [LARGE SCALE GENOMIC DNA]</scope>
    <source>
        <strain evidence="9">SS1-5</strain>
        <plasmid evidence="9">pSS1-5</plasmid>
    </source>
</reference>
<keyword evidence="6" id="KW-0411">Iron-sulfur</keyword>
<keyword evidence="8" id="KW-0223">Dioxygenase</keyword>
<dbReference type="EMBL" id="CP151764">
    <property type="protein sequence ID" value="WZU65762.2"/>
    <property type="molecule type" value="Genomic_DNA"/>
</dbReference>
<dbReference type="GO" id="GO:0051537">
    <property type="term" value="F:2 iron, 2 sulfur cluster binding"/>
    <property type="evidence" value="ECO:0007669"/>
    <property type="project" value="UniProtKB-KW"/>
</dbReference>
<evidence type="ECO:0000256" key="4">
    <source>
        <dbReference type="ARBA" id="ARBA00023002"/>
    </source>
</evidence>
<evidence type="ECO:0000256" key="2">
    <source>
        <dbReference type="ARBA" id="ARBA00022714"/>
    </source>
</evidence>
<geneLocation type="plasmid" evidence="8 9">
    <name>pSS1-5</name>
</geneLocation>
<dbReference type="KEGG" id="yrh:AABB31_01250"/>
<dbReference type="AlphaFoldDB" id="A0AAN0NH54"/>
<keyword evidence="4 8" id="KW-0560">Oxidoreductase</keyword>
<evidence type="ECO:0000259" key="7">
    <source>
        <dbReference type="PROSITE" id="PS51296"/>
    </source>
</evidence>
<keyword evidence="5" id="KW-0408">Iron</keyword>
<proteinExistence type="predicted"/>
<organism evidence="8 9">
    <name type="scientific">Yoonia rhodophyticola</name>
    <dbReference type="NCBI Taxonomy" id="3137370"/>
    <lineage>
        <taxon>Bacteria</taxon>
        <taxon>Pseudomonadati</taxon>
        <taxon>Pseudomonadota</taxon>
        <taxon>Alphaproteobacteria</taxon>
        <taxon>Rhodobacterales</taxon>
        <taxon>Paracoccaceae</taxon>
        <taxon>Yoonia</taxon>
    </lineage>
</organism>
<dbReference type="Pfam" id="PF00848">
    <property type="entry name" value="Ring_hydroxyl_A"/>
    <property type="match status" value="1"/>
</dbReference>
<dbReference type="PANTHER" id="PTHR43756:SF5">
    <property type="entry name" value="CHOLINE MONOOXYGENASE, CHLOROPLASTIC"/>
    <property type="match status" value="1"/>
</dbReference>
<dbReference type="Pfam" id="PF00355">
    <property type="entry name" value="Rieske"/>
    <property type="match status" value="1"/>
</dbReference>
<dbReference type="Gene3D" id="2.102.10.10">
    <property type="entry name" value="Rieske [2Fe-2S] iron-sulphur domain"/>
    <property type="match status" value="1"/>
</dbReference>
<dbReference type="RefSeq" id="WP_373634752.1">
    <property type="nucleotide sequence ID" value="NZ_CP151764.2"/>
</dbReference>
<dbReference type="EC" id="1.14.13.-" evidence="8"/>
<dbReference type="GO" id="GO:0005506">
    <property type="term" value="F:iron ion binding"/>
    <property type="evidence" value="ECO:0007669"/>
    <property type="project" value="InterPro"/>
</dbReference>
<dbReference type="GO" id="GO:0051213">
    <property type="term" value="F:dioxygenase activity"/>
    <property type="evidence" value="ECO:0007669"/>
    <property type="project" value="UniProtKB-KW"/>
</dbReference>
<protein>
    <submittedName>
        <fullName evidence="8">Aromatic ring-hydroxylating dioxygenase subunit alpha</fullName>
        <ecNumber evidence="8">1.14.13.-</ecNumber>
    </submittedName>
</protein>
<keyword evidence="9" id="KW-1185">Reference proteome</keyword>
<dbReference type="PRINTS" id="PR00090">
    <property type="entry name" value="RNGDIOXGNASE"/>
</dbReference>
<comment type="cofactor">
    <cofactor evidence="1">
        <name>Fe cation</name>
        <dbReference type="ChEBI" id="CHEBI:24875"/>
    </cofactor>
</comment>